<name>A0AAN7UDA1_9PEZI</name>
<keyword evidence="2" id="KW-1185">Reference proteome</keyword>
<organism evidence="1 2">
    <name type="scientific">Xylaria bambusicola</name>
    <dbReference type="NCBI Taxonomy" id="326684"/>
    <lineage>
        <taxon>Eukaryota</taxon>
        <taxon>Fungi</taxon>
        <taxon>Dikarya</taxon>
        <taxon>Ascomycota</taxon>
        <taxon>Pezizomycotina</taxon>
        <taxon>Sordariomycetes</taxon>
        <taxon>Xylariomycetidae</taxon>
        <taxon>Xylariales</taxon>
        <taxon>Xylariaceae</taxon>
        <taxon>Xylaria</taxon>
    </lineage>
</organism>
<gene>
    <name evidence="1" type="ORF">RRF57_002233</name>
</gene>
<protein>
    <submittedName>
        <fullName evidence="1">Uncharacterized protein</fullName>
    </submittedName>
</protein>
<comment type="caution">
    <text evidence="1">The sequence shown here is derived from an EMBL/GenBank/DDBJ whole genome shotgun (WGS) entry which is preliminary data.</text>
</comment>
<dbReference type="AlphaFoldDB" id="A0AAN7UDA1"/>
<accession>A0AAN7UDA1</accession>
<evidence type="ECO:0000313" key="1">
    <source>
        <dbReference type="EMBL" id="KAK5626518.1"/>
    </source>
</evidence>
<sequence length="72" mass="8175">MLPLALAQPQHNQVFWRILLHLVCPGTKLAARPAALVVASSIRMGMKPLRATEEAEMLIWRERWGSLEIPEM</sequence>
<dbReference type="EMBL" id="JAWHQM010000003">
    <property type="protein sequence ID" value="KAK5626518.1"/>
    <property type="molecule type" value="Genomic_DNA"/>
</dbReference>
<reference evidence="1 2" key="1">
    <citation type="submission" date="2023-10" db="EMBL/GenBank/DDBJ databases">
        <title>Draft genome sequence of Xylaria bambusicola isolate GMP-LS, the root and basal stem rot pathogen of sugarcane in Indonesia.</title>
        <authorList>
            <person name="Selvaraj P."/>
            <person name="Muralishankar V."/>
            <person name="Muruganantham S."/>
            <person name="Sp S."/>
            <person name="Haryani S."/>
            <person name="Lau K.J.X."/>
            <person name="Naqvi N.I."/>
        </authorList>
    </citation>
    <scope>NUCLEOTIDE SEQUENCE [LARGE SCALE GENOMIC DNA]</scope>
    <source>
        <strain evidence="1">GMP-LS</strain>
    </source>
</reference>
<dbReference type="Proteomes" id="UP001305414">
    <property type="component" value="Unassembled WGS sequence"/>
</dbReference>
<evidence type="ECO:0000313" key="2">
    <source>
        <dbReference type="Proteomes" id="UP001305414"/>
    </source>
</evidence>
<proteinExistence type="predicted"/>